<comment type="caution">
    <text evidence="1">The sequence shown here is derived from an EMBL/GenBank/DDBJ whole genome shotgun (WGS) entry which is preliminary data.</text>
</comment>
<dbReference type="Proteomes" id="UP000295097">
    <property type="component" value="Unassembled WGS sequence"/>
</dbReference>
<dbReference type="InterPro" id="IPR006439">
    <property type="entry name" value="HAD-SF_hydro_IA"/>
</dbReference>
<dbReference type="Gene3D" id="1.10.150.240">
    <property type="entry name" value="Putative phosphatase, domain 2"/>
    <property type="match status" value="1"/>
</dbReference>
<dbReference type="GO" id="GO:0006281">
    <property type="term" value="P:DNA repair"/>
    <property type="evidence" value="ECO:0007669"/>
    <property type="project" value="TreeGrafter"/>
</dbReference>
<dbReference type="InterPro" id="IPR041492">
    <property type="entry name" value="HAD_2"/>
</dbReference>
<dbReference type="OrthoDB" id="9782449at2"/>
<dbReference type="Gene3D" id="3.40.50.1000">
    <property type="entry name" value="HAD superfamily/HAD-like"/>
    <property type="match status" value="1"/>
</dbReference>
<evidence type="ECO:0000313" key="2">
    <source>
        <dbReference type="Proteomes" id="UP000295097"/>
    </source>
</evidence>
<keyword evidence="2" id="KW-1185">Reference proteome</keyword>
<dbReference type="NCBIfam" id="TIGR01549">
    <property type="entry name" value="HAD-SF-IA-v1"/>
    <property type="match status" value="1"/>
</dbReference>
<name>A0A4R3NIZ8_9HYPH</name>
<dbReference type="InterPro" id="IPR023198">
    <property type="entry name" value="PGP-like_dom2"/>
</dbReference>
<protein>
    <submittedName>
        <fullName evidence="1">Phosphoglycolate phosphatase</fullName>
    </submittedName>
</protein>
<dbReference type="GO" id="GO:0005829">
    <property type="term" value="C:cytosol"/>
    <property type="evidence" value="ECO:0007669"/>
    <property type="project" value="TreeGrafter"/>
</dbReference>
<dbReference type="Pfam" id="PF13419">
    <property type="entry name" value="HAD_2"/>
    <property type="match status" value="1"/>
</dbReference>
<dbReference type="InterPro" id="IPR023214">
    <property type="entry name" value="HAD_sf"/>
</dbReference>
<dbReference type="SFLD" id="SFLDS00003">
    <property type="entry name" value="Haloacid_Dehalogenase"/>
    <property type="match status" value="1"/>
</dbReference>
<organism evidence="1 2">
    <name type="scientific">Martelella mediterranea</name>
    <dbReference type="NCBI Taxonomy" id="293089"/>
    <lineage>
        <taxon>Bacteria</taxon>
        <taxon>Pseudomonadati</taxon>
        <taxon>Pseudomonadota</taxon>
        <taxon>Alphaproteobacteria</taxon>
        <taxon>Hyphomicrobiales</taxon>
        <taxon>Aurantimonadaceae</taxon>
        <taxon>Martelella</taxon>
    </lineage>
</organism>
<dbReference type="PANTHER" id="PTHR43434:SF24">
    <property type="entry name" value="HYDROLASE-RELATED"/>
    <property type="match status" value="1"/>
</dbReference>
<dbReference type="SFLD" id="SFLDG01129">
    <property type="entry name" value="C1.5:_HAD__Beta-PGM__Phosphata"/>
    <property type="match status" value="1"/>
</dbReference>
<gene>
    <name evidence="1" type="ORF">EDC90_10328</name>
</gene>
<dbReference type="EMBL" id="SMAR01000032">
    <property type="protein sequence ID" value="TCT34668.1"/>
    <property type="molecule type" value="Genomic_DNA"/>
</dbReference>
<dbReference type="GO" id="GO:0008967">
    <property type="term" value="F:phosphoglycolate phosphatase activity"/>
    <property type="evidence" value="ECO:0007669"/>
    <property type="project" value="TreeGrafter"/>
</dbReference>
<sequence>MTTKLVLFDCDGTLVDSARRIHETMRRAFVAFGYPEPGYDAVKATIGLSLDVAMAELLGRAVRNSEIVEIRKYFKSLFAEVHADPSMMEQLFEGIDTLIGALSQQDDIVIGAVTGNSRRGLEHVLSMHGLKPHFSVSRTADDCPSKPNPAMVLECCADQNIHPENAVVIGDAAFDMAMAVAAGAGSIGVSWGYGSVSDLKKAGAGAIASHPDEIPALLLGERDLSKVVDCIDTIG</sequence>
<reference evidence="1 2" key="1">
    <citation type="submission" date="2019-03" db="EMBL/GenBank/DDBJ databases">
        <title>Freshwater and sediment microbial communities from various areas in North America, analyzing microbe dynamics in response to fracking.</title>
        <authorList>
            <person name="Lamendella R."/>
        </authorList>
    </citation>
    <scope>NUCLEOTIDE SEQUENCE [LARGE SCALE GENOMIC DNA]</scope>
    <source>
        <strain evidence="1 2">175.2</strain>
    </source>
</reference>
<evidence type="ECO:0000313" key="1">
    <source>
        <dbReference type="EMBL" id="TCT34668.1"/>
    </source>
</evidence>
<proteinExistence type="predicted"/>
<dbReference type="PANTHER" id="PTHR43434">
    <property type="entry name" value="PHOSPHOGLYCOLATE PHOSPHATASE"/>
    <property type="match status" value="1"/>
</dbReference>
<dbReference type="AlphaFoldDB" id="A0A4R3NIZ8"/>
<dbReference type="InterPro" id="IPR050155">
    <property type="entry name" value="HAD-like_hydrolase_sf"/>
</dbReference>
<accession>A0A4R3NIZ8</accession>
<dbReference type="InterPro" id="IPR036412">
    <property type="entry name" value="HAD-like_sf"/>
</dbReference>
<dbReference type="SUPFAM" id="SSF56784">
    <property type="entry name" value="HAD-like"/>
    <property type="match status" value="1"/>
</dbReference>
<dbReference type="RefSeq" id="WP_132313529.1">
    <property type="nucleotide sequence ID" value="NZ_SMAR01000032.1"/>
</dbReference>